<dbReference type="Proteomes" id="UP000023430">
    <property type="component" value="Unassembled WGS sequence"/>
</dbReference>
<keyword evidence="3" id="KW-1185">Reference proteome</keyword>
<keyword evidence="1" id="KW-0732">Signal</keyword>
<reference evidence="2 3" key="1">
    <citation type="submission" date="2014-01" db="EMBL/GenBank/DDBJ databases">
        <title>Roseivivax isoporae LMG 25204 Genome Sequencing.</title>
        <authorList>
            <person name="Lai Q."/>
            <person name="Li G."/>
            <person name="Shao Z."/>
        </authorList>
    </citation>
    <scope>NUCLEOTIDE SEQUENCE [LARGE SCALE GENOMIC DNA]</scope>
    <source>
        <strain evidence="2 3">LMG 25204</strain>
    </source>
</reference>
<dbReference type="PROSITE" id="PS51257">
    <property type="entry name" value="PROKAR_LIPOPROTEIN"/>
    <property type="match status" value="1"/>
</dbReference>
<accession>X7F6R7</accession>
<feature type="chain" id="PRO_5004977541" evidence="1">
    <location>
        <begin position="23"/>
        <end position="104"/>
    </location>
</feature>
<evidence type="ECO:0000313" key="2">
    <source>
        <dbReference type="EMBL" id="ETX27774.1"/>
    </source>
</evidence>
<protein>
    <submittedName>
        <fullName evidence="2">Uncharacterized protein</fullName>
    </submittedName>
</protein>
<evidence type="ECO:0000256" key="1">
    <source>
        <dbReference type="SAM" id="SignalP"/>
    </source>
</evidence>
<dbReference type="AlphaFoldDB" id="X7F6R7"/>
<organism evidence="2 3">
    <name type="scientific">Roseivivax isoporae LMG 25204</name>
    <dbReference type="NCBI Taxonomy" id="1449351"/>
    <lineage>
        <taxon>Bacteria</taxon>
        <taxon>Pseudomonadati</taxon>
        <taxon>Pseudomonadota</taxon>
        <taxon>Alphaproteobacteria</taxon>
        <taxon>Rhodobacterales</taxon>
        <taxon>Roseobacteraceae</taxon>
        <taxon>Roseivivax</taxon>
    </lineage>
</organism>
<dbReference type="EMBL" id="JAME01000027">
    <property type="protein sequence ID" value="ETX27774.1"/>
    <property type="molecule type" value="Genomic_DNA"/>
</dbReference>
<dbReference type="RefSeq" id="WP_043773189.1">
    <property type="nucleotide sequence ID" value="NZ_JAME01000027.1"/>
</dbReference>
<dbReference type="STRING" id="1449351.RISW2_11275"/>
<sequence>MTRTTLTFAAAALACTAGIAGAQTMTTTTTTTTTQNVAVVEPTFDPLSLSCLASAEDRFGTNAATVIDRTPIPGGVQFTLDVPGQDEPYVCEALNGESYLQRGN</sequence>
<evidence type="ECO:0000313" key="3">
    <source>
        <dbReference type="Proteomes" id="UP000023430"/>
    </source>
</evidence>
<comment type="caution">
    <text evidence="2">The sequence shown here is derived from an EMBL/GenBank/DDBJ whole genome shotgun (WGS) entry which is preliminary data.</text>
</comment>
<proteinExistence type="predicted"/>
<feature type="signal peptide" evidence="1">
    <location>
        <begin position="1"/>
        <end position="22"/>
    </location>
</feature>
<name>X7F6R7_9RHOB</name>
<gene>
    <name evidence="2" type="ORF">RISW2_11275</name>
</gene>